<feature type="region of interest" description="Disordered" evidence="1">
    <location>
        <begin position="345"/>
        <end position="412"/>
    </location>
</feature>
<proteinExistence type="predicted"/>
<gene>
    <name evidence="2" type="ORF">TeGR_g7697</name>
</gene>
<keyword evidence="3" id="KW-1185">Reference proteome</keyword>
<name>A0ABQ6MND2_9STRA</name>
<reference evidence="2 3" key="1">
    <citation type="journal article" date="2023" name="Commun. Biol.">
        <title>Genome analysis of Parmales, the sister group of diatoms, reveals the evolutionary specialization of diatoms from phago-mixotrophs to photoautotrophs.</title>
        <authorList>
            <person name="Ban H."/>
            <person name="Sato S."/>
            <person name="Yoshikawa S."/>
            <person name="Yamada K."/>
            <person name="Nakamura Y."/>
            <person name="Ichinomiya M."/>
            <person name="Sato N."/>
            <person name="Blanc-Mathieu R."/>
            <person name="Endo H."/>
            <person name="Kuwata A."/>
            <person name="Ogata H."/>
        </authorList>
    </citation>
    <scope>NUCLEOTIDE SEQUENCE [LARGE SCALE GENOMIC DNA]</scope>
</reference>
<dbReference type="PANTHER" id="PTHR21540:SF3">
    <property type="entry name" value="E3 UBIQUITIN-PROTEIN LIGASE ZSWIM2"/>
    <property type="match status" value="1"/>
</dbReference>
<dbReference type="InterPro" id="IPR039903">
    <property type="entry name" value="Zswim2"/>
</dbReference>
<evidence type="ECO:0000256" key="1">
    <source>
        <dbReference type="SAM" id="MobiDB-lite"/>
    </source>
</evidence>
<feature type="compositionally biased region" description="Low complexity" evidence="1">
    <location>
        <begin position="284"/>
        <end position="306"/>
    </location>
</feature>
<feature type="compositionally biased region" description="Low complexity" evidence="1">
    <location>
        <begin position="63"/>
        <end position="76"/>
    </location>
</feature>
<sequence>MTQEDMDEGRLCYCGSSSAGCGANIHVRCLRMYGTHLVSEKKKVLCPLCRAPWGDLPEEGGKAAKPGSAPGSASGKSEQRMARFSHAMPVVKCKACKLPCRSSFARCTACVPPHDLCRRCFSTPHSSPAGVPPHDPSHVFVYGDATSYPTVWSAAIPPVDRTALYANLQGRELSENDYSLLLSLDGAPPPVQRHLVQAFPKVDKATLPSDATCVVCQSPVANDPEIRRFPCRGNCAVHGSCALSLLIEHASSEQGVASAVCPGCGGEDGRLFPALQRRPKRKQQQQPPQQQQQQPADGQPAAAPLQGGLMLTGSMLATGSIGAPADAPAAVQPARVAGRPPLGASAIRRSESAPTSLDGLSLTGGSLPLPSSGSSRGRPTQPVAGQRRGIHRSPVTITRARSPAPAPATNVDMGMAMTSTNYRASPSAAAERTSAAASFRSSFNQTARSSSRSRPSPSPSPDLGVLDFSSGITQNRIPPRGPGTLAKGRSNLARPLGAARSNGGGDENAPTSGGIRIRLPGAS</sequence>
<feature type="region of interest" description="Disordered" evidence="1">
    <location>
        <begin position="277"/>
        <end position="306"/>
    </location>
</feature>
<dbReference type="Proteomes" id="UP001165060">
    <property type="component" value="Unassembled WGS sequence"/>
</dbReference>
<dbReference type="PANTHER" id="PTHR21540">
    <property type="entry name" value="RING FINGER AND SWIM DOMAIN-CONTAINING PROTEIN 2"/>
    <property type="match status" value="1"/>
</dbReference>
<feature type="region of interest" description="Disordered" evidence="1">
    <location>
        <begin position="59"/>
        <end position="80"/>
    </location>
</feature>
<evidence type="ECO:0000313" key="3">
    <source>
        <dbReference type="Proteomes" id="UP001165060"/>
    </source>
</evidence>
<evidence type="ECO:0008006" key="4">
    <source>
        <dbReference type="Google" id="ProtNLM"/>
    </source>
</evidence>
<evidence type="ECO:0000313" key="2">
    <source>
        <dbReference type="EMBL" id="GMI29041.1"/>
    </source>
</evidence>
<protein>
    <recommendedName>
        <fullName evidence="4">RING-type domain-containing protein</fullName>
    </recommendedName>
</protein>
<accession>A0ABQ6MND2</accession>
<dbReference type="EMBL" id="BRYB01003015">
    <property type="protein sequence ID" value="GMI29041.1"/>
    <property type="molecule type" value="Genomic_DNA"/>
</dbReference>
<feature type="compositionally biased region" description="Low complexity" evidence="1">
    <location>
        <begin position="436"/>
        <end position="455"/>
    </location>
</feature>
<comment type="caution">
    <text evidence="2">The sequence shown here is derived from an EMBL/GenBank/DDBJ whole genome shotgun (WGS) entry which is preliminary data.</text>
</comment>
<organism evidence="2 3">
    <name type="scientific">Tetraparma gracilis</name>
    <dbReference type="NCBI Taxonomy" id="2962635"/>
    <lineage>
        <taxon>Eukaryota</taxon>
        <taxon>Sar</taxon>
        <taxon>Stramenopiles</taxon>
        <taxon>Ochrophyta</taxon>
        <taxon>Bolidophyceae</taxon>
        <taxon>Parmales</taxon>
        <taxon>Triparmaceae</taxon>
        <taxon>Tetraparma</taxon>
    </lineage>
</organism>
<feature type="compositionally biased region" description="Low complexity" evidence="1">
    <location>
        <begin position="354"/>
        <end position="382"/>
    </location>
</feature>
<feature type="region of interest" description="Disordered" evidence="1">
    <location>
        <begin position="436"/>
        <end position="523"/>
    </location>
</feature>